<dbReference type="EMBL" id="BJMV01000002">
    <property type="protein sequence ID" value="GEB84870.1"/>
    <property type="molecule type" value="Genomic_DNA"/>
</dbReference>
<evidence type="ECO:0000256" key="5">
    <source>
        <dbReference type="ARBA" id="ARBA00022763"/>
    </source>
</evidence>
<dbReference type="SMART" id="SM00986">
    <property type="entry name" value="UDG"/>
    <property type="match status" value="1"/>
</dbReference>
<evidence type="ECO:0000256" key="1">
    <source>
        <dbReference type="ARBA" id="ARBA00006521"/>
    </source>
</evidence>
<dbReference type="RefSeq" id="WP_141374794.1">
    <property type="nucleotide sequence ID" value="NZ_BAPL01000030.1"/>
</dbReference>
<sequence>MAEVFLAHQVDFQGWRHAVRWHVAHETPPEMLQWRVAAFGETIPAQDDYTTALPASGPRVTLSRALLGTLEAAIQARDESRFALGYRVLYRLARNELSISDRDDPDLMALHGLADSVRRETQAFRQRFSAFTEDHASACLHDRPTHYILEANAAFCQARNPRVWEICTPYRRALWNGQRLFFGPGEDDAAHVSAATWQPAGQGCWQGYPQTLLLPGLSDIQQADNLAALGALAMDCRACPSWENATRAVFGSGQGLFRLMLVGEQPGDQEDLAGIPFVGPAGQVLDRALAEVGFVREQIYITNAVKHFGFTWRNGRRLHKKPDEIAITACHVWLEAERRVLNPALVVMLGATAARSVLKRPVTISRERSKIIPLDDTTDGLVTVHPSYLLRLPDDSTRQREYENFVADLKLARDYLHDKRLL</sequence>
<keyword evidence="12" id="KW-1185">Reference proteome</keyword>
<comment type="similarity">
    <text evidence="1">Belongs to the uracil-DNA glycosylase (UDG) superfamily. Type 4 (UDGa) family.</text>
</comment>
<dbReference type="SMART" id="SM00987">
    <property type="entry name" value="UreE_C"/>
    <property type="match status" value="1"/>
</dbReference>
<dbReference type="OrthoDB" id="5290748at2"/>
<dbReference type="AlphaFoldDB" id="A0A4Y3TV66"/>
<organism evidence="11 12">
    <name type="scientific">Acetobacter peroxydans</name>
    <dbReference type="NCBI Taxonomy" id="104098"/>
    <lineage>
        <taxon>Bacteria</taxon>
        <taxon>Pseudomonadati</taxon>
        <taxon>Pseudomonadota</taxon>
        <taxon>Alphaproteobacteria</taxon>
        <taxon>Acetobacterales</taxon>
        <taxon>Acetobacteraceae</taxon>
        <taxon>Acetobacter</taxon>
    </lineage>
</organism>
<evidence type="ECO:0000256" key="9">
    <source>
        <dbReference type="ARBA" id="ARBA00023204"/>
    </source>
</evidence>
<keyword evidence="6" id="KW-0378">Hydrolase</keyword>
<keyword evidence="9" id="KW-0234">DNA repair</keyword>
<dbReference type="Gene3D" id="3.40.470.10">
    <property type="entry name" value="Uracil-DNA glycosylase-like domain"/>
    <property type="match status" value="1"/>
</dbReference>
<keyword evidence="3" id="KW-0004">4Fe-4S</keyword>
<reference evidence="11 12" key="1">
    <citation type="submission" date="2019-06" db="EMBL/GenBank/DDBJ databases">
        <title>Whole genome shotgun sequence of Acetobacter peroxydans NBRC 13755.</title>
        <authorList>
            <person name="Hosoyama A."/>
            <person name="Uohara A."/>
            <person name="Ohji S."/>
            <person name="Ichikawa N."/>
        </authorList>
    </citation>
    <scope>NUCLEOTIDE SEQUENCE [LARGE SCALE GENOMIC DNA]</scope>
    <source>
        <strain evidence="11 12">NBRC 13755</strain>
    </source>
</reference>
<evidence type="ECO:0000313" key="11">
    <source>
        <dbReference type="EMBL" id="GEB84870.1"/>
    </source>
</evidence>
<dbReference type="PANTHER" id="PTHR33693:SF9">
    <property type="entry name" value="TYPE-4 URACIL-DNA GLYCOSYLASE"/>
    <property type="match status" value="1"/>
</dbReference>
<feature type="domain" description="Uracil-DNA glycosylase-like" evidence="10">
    <location>
        <begin position="250"/>
        <end position="410"/>
    </location>
</feature>
<dbReference type="InterPro" id="IPR036895">
    <property type="entry name" value="Uracil-DNA_glycosylase-like_sf"/>
</dbReference>
<dbReference type="GO" id="GO:0046872">
    <property type="term" value="F:metal ion binding"/>
    <property type="evidence" value="ECO:0007669"/>
    <property type="project" value="UniProtKB-KW"/>
</dbReference>
<dbReference type="Proteomes" id="UP000317730">
    <property type="component" value="Unassembled WGS sequence"/>
</dbReference>
<protein>
    <recommendedName>
        <fullName evidence="2">Type-4 uracil-DNA glycosylase</fullName>
    </recommendedName>
</protein>
<dbReference type="GO" id="GO:0006281">
    <property type="term" value="P:DNA repair"/>
    <property type="evidence" value="ECO:0007669"/>
    <property type="project" value="UniProtKB-KW"/>
</dbReference>
<dbReference type="Pfam" id="PF03167">
    <property type="entry name" value="UDG"/>
    <property type="match status" value="1"/>
</dbReference>
<keyword evidence="7" id="KW-0408">Iron</keyword>
<keyword evidence="4" id="KW-0479">Metal-binding</keyword>
<dbReference type="InterPro" id="IPR051536">
    <property type="entry name" value="UDG_Type-4/5"/>
</dbReference>
<evidence type="ECO:0000256" key="2">
    <source>
        <dbReference type="ARBA" id="ARBA00019403"/>
    </source>
</evidence>
<keyword evidence="5" id="KW-0227">DNA damage</keyword>
<evidence type="ECO:0000256" key="6">
    <source>
        <dbReference type="ARBA" id="ARBA00022801"/>
    </source>
</evidence>
<comment type="caution">
    <text evidence="11">The sequence shown here is derived from an EMBL/GenBank/DDBJ whole genome shotgun (WGS) entry which is preliminary data.</text>
</comment>
<evidence type="ECO:0000259" key="10">
    <source>
        <dbReference type="SMART" id="SM00986"/>
    </source>
</evidence>
<keyword evidence="8" id="KW-0411">Iron-sulfur</keyword>
<accession>A0A4Y3TV66</accession>
<evidence type="ECO:0000256" key="4">
    <source>
        <dbReference type="ARBA" id="ARBA00022723"/>
    </source>
</evidence>
<dbReference type="GO" id="GO:0097506">
    <property type="term" value="F:deaminated base DNA N-glycosylase activity"/>
    <property type="evidence" value="ECO:0007669"/>
    <property type="project" value="UniProtKB-ARBA"/>
</dbReference>
<dbReference type="InterPro" id="IPR005122">
    <property type="entry name" value="Uracil-DNA_glycosylase-like"/>
</dbReference>
<gene>
    <name evidence="11" type="ORF">APE01nite_06670</name>
</gene>
<evidence type="ECO:0000313" key="12">
    <source>
        <dbReference type="Proteomes" id="UP000317730"/>
    </source>
</evidence>
<dbReference type="PANTHER" id="PTHR33693">
    <property type="entry name" value="TYPE-5 URACIL-DNA GLYCOSYLASE"/>
    <property type="match status" value="1"/>
</dbReference>
<dbReference type="SUPFAM" id="SSF52141">
    <property type="entry name" value="Uracil-DNA glycosylase-like"/>
    <property type="match status" value="1"/>
</dbReference>
<evidence type="ECO:0000256" key="7">
    <source>
        <dbReference type="ARBA" id="ARBA00023004"/>
    </source>
</evidence>
<dbReference type="NCBIfam" id="TIGR03914">
    <property type="entry name" value="UDG_fam_dom"/>
    <property type="match status" value="1"/>
</dbReference>
<proteinExistence type="inferred from homology"/>
<evidence type="ECO:0000256" key="8">
    <source>
        <dbReference type="ARBA" id="ARBA00023014"/>
    </source>
</evidence>
<dbReference type="GO" id="GO:0051539">
    <property type="term" value="F:4 iron, 4 sulfur cluster binding"/>
    <property type="evidence" value="ECO:0007669"/>
    <property type="project" value="UniProtKB-KW"/>
</dbReference>
<dbReference type="InterPro" id="IPR005273">
    <property type="entry name" value="Ura-DNA_glyco_family4"/>
</dbReference>
<name>A0A4Y3TV66_9PROT</name>
<evidence type="ECO:0000256" key="3">
    <source>
        <dbReference type="ARBA" id="ARBA00022485"/>
    </source>
</evidence>
<dbReference type="CDD" id="cd10030">
    <property type="entry name" value="UDG-F4_TTUDGA_SPO1dp_like"/>
    <property type="match status" value="1"/>
</dbReference>